<dbReference type="InterPro" id="IPR050109">
    <property type="entry name" value="HTH-type_TetR-like_transc_reg"/>
</dbReference>
<dbReference type="Pfam" id="PF17928">
    <property type="entry name" value="TetR_C_22"/>
    <property type="match status" value="1"/>
</dbReference>
<feature type="domain" description="HTH tetR-type" evidence="5">
    <location>
        <begin position="17"/>
        <end position="77"/>
    </location>
</feature>
<dbReference type="Gene3D" id="1.10.357.10">
    <property type="entry name" value="Tetracycline Repressor, domain 2"/>
    <property type="match status" value="1"/>
</dbReference>
<accession>A0ABQ2L2R4</accession>
<gene>
    <name evidence="6" type="ORF">GCM10011610_69720</name>
</gene>
<keyword evidence="3" id="KW-0804">Transcription</keyword>
<evidence type="ECO:0000259" key="5">
    <source>
        <dbReference type="PROSITE" id="PS50977"/>
    </source>
</evidence>
<dbReference type="Pfam" id="PF00440">
    <property type="entry name" value="TetR_N"/>
    <property type="match status" value="1"/>
</dbReference>
<dbReference type="Proteomes" id="UP000658127">
    <property type="component" value="Unassembled WGS sequence"/>
</dbReference>
<dbReference type="PANTHER" id="PTHR30055:SF234">
    <property type="entry name" value="HTH-TYPE TRANSCRIPTIONAL REGULATOR BETI"/>
    <property type="match status" value="1"/>
</dbReference>
<dbReference type="SUPFAM" id="SSF46689">
    <property type="entry name" value="Homeodomain-like"/>
    <property type="match status" value="1"/>
</dbReference>
<dbReference type="PRINTS" id="PR00455">
    <property type="entry name" value="HTHTETR"/>
</dbReference>
<dbReference type="PROSITE" id="PS50977">
    <property type="entry name" value="HTH_TETR_2"/>
    <property type="match status" value="1"/>
</dbReference>
<dbReference type="PANTHER" id="PTHR30055">
    <property type="entry name" value="HTH-TYPE TRANSCRIPTIONAL REGULATOR RUTR"/>
    <property type="match status" value="1"/>
</dbReference>
<dbReference type="InterPro" id="IPR041674">
    <property type="entry name" value="TetR_C_22"/>
</dbReference>
<name>A0ABQ2L2R4_9NOCA</name>
<dbReference type="InterPro" id="IPR001647">
    <property type="entry name" value="HTH_TetR"/>
</dbReference>
<protein>
    <submittedName>
        <fullName evidence="6">TetR family transcriptional regulator</fullName>
    </submittedName>
</protein>
<dbReference type="EMBL" id="BMNE01000016">
    <property type="protein sequence ID" value="GGO00610.1"/>
    <property type="molecule type" value="Genomic_DNA"/>
</dbReference>
<comment type="caution">
    <text evidence="6">The sequence shown here is derived from an EMBL/GenBank/DDBJ whole genome shotgun (WGS) entry which is preliminary data.</text>
</comment>
<evidence type="ECO:0000256" key="2">
    <source>
        <dbReference type="ARBA" id="ARBA00023125"/>
    </source>
</evidence>
<feature type="DNA-binding region" description="H-T-H motif" evidence="4">
    <location>
        <begin position="40"/>
        <end position="59"/>
    </location>
</feature>
<keyword evidence="2 4" id="KW-0238">DNA-binding</keyword>
<evidence type="ECO:0000256" key="4">
    <source>
        <dbReference type="PROSITE-ProRule" id="PRU00335"/>
    </source>
</evidence>
<sequence length="208" mass="22945">MPTASPLRRPPSQARSRQRVRRIIDAAGTIVEEQGVAAASVRAIAERAGVSPATLYQFFANRDAVLEQLLGQELEDLDARLADALAARPASSIREAVDALFDVHERHYLDRPALAALYYSARESGAVRAEVQAHLARISAAVYEAMVAAELFRPDTERRVIDVAIALGDRIFELAYRDVHHRDDAVIAEGKLAITSYLQTYENPSQPR</sequence>
<keyword evidence="7" id="KW-1185">Reference proteome</keyword>
<organism evidence="6 7">
    <name type="scientific">Nocardia rhizosphaerihabitans</name>
    <dbReference type="NCBI Taxonomy" id="1691570"/>
    <lineage>
        <taxon>Bacteria</taxon>
        <taxon>Bacillati</taxon>
        <taxon>Actinomycetota</taxon>
        <taxon>Actinomycetes</taxon>
        <taxon>Mycobacteriales</taxon>
        <taxon>Nocardiaceae</taxon>
        <taxon>Nocardia</taxon>
    </lineage>
</organism>
<dbReference type="InterPro" id="IPR009057">
    <property type="entry name" value="Homeodomain-like_sf"/>
</dbReference>
<reference evidence="7" key="1">
    <citation type="journal article" date="2019" name="Int. J. Syst. Evol. Microbiol.">
        <title>The Global Catalogue of Microorganisms (GCM) 10K type strain sequencing project: providing services to taxonomists for standard genome sequencing and annotation.</title>
        <authorList>
            <consortium name="The Broad Institute Genomics Platform"/>
            <consortium name="The Broad Institute Genome Sequencing Center for Infectious Disease"/>
            <person name="Wu L."/>
            <person name="Ma J."/>
        </authorList>
    </citation>
    <scope>NUCLEOTIDE SEQUENCE [LARGE SCALE GENOMIC DNA]</scope>
    <source>
        <strain evidence="7">CGMCC 4.7329</strain>
    </source>
</reference>
<evidence type="ECO:0000256" key="3">
    <source>
        <dbReference type="ARBA" id="ARBA00023163"/>
    </source>
</evidence>
<dbReference type="RefSeq" id="WP_189034774.1">
    <property type="nucleotide sequence ID" value="NZ_BMNE01000016.1"/>
</dbReference>
<proteinExistence type="predicted"/>
<keyword evidence="1" id="KW-0805">Transcription regulation</keyword>
<evidence type="ECO:0000313" key="6">
    <source>
        <dbReference type="EMBL" id="GGO00610.1"/>
    </source>
</evidence>
<evidence type="ECO:0000313" key="7">
    <source>
        <dbReference type="Proteomes" id="UP000658127"/>
    </source>
</evidence>
<evidence type="ECO:0000256" key="1">
    <source>
        <dbReference type="ARBA" id="ARBA00023015"/>
    </source>
</evidence>